<keyword evidence="12" id="KW-1185">Reference proteome</keyword>
<protein>
    <submittedName>
        <fullName evidence="11">General secretion pathway protein GspK</fullName>
    </submittedName>
</protein>
<evidence type="ECO:0000313" key="12">
    <source>
        <dbReference type="Proteomes" id="UP000717534"/>
    </source>
</evidence>
<dbReference type="PANTHER" id="PTHR38831:SF2">
    <property type="entry name" value="TYPE II SECRETION SYSTEM PROTEIN K"/>
    <property type="match status" value="1"/>
</dbReference>
<accession>A0ABS3AVC0</accession>
<proteinExistence type="inferred from homology"/>
<keyword evidence="4" id="KW-1003">Cell membrane</keyword>
<dbReference type="SUPFAM" id="SSF158544">
    <property type="entry name" value="GspK insert domain-like"/>
    <property type="match status" value="1"/>
</dbReference>
<dbReference type="InterPro" id="IPR005628">
    <property type="entry name" value="GspK"/>
</dbReference>
<evidence type="ECO:0000313" key="11">
    <source>
        <dbReference type="EMBL" id="MBN4068704.1"/>
    </source>
</evidence>
<organism evidence="11 12">
    <name type="scientific">Desulfotalea psychrophila</name>
    <dbReference type="NCBI Taxonomy" id="84980"/>
    <lineage>
        <taxon>Bacteria</taxon>
        <taxon>Pseudomonadati</taxon>
        <taxon>Thermodesulfobacteriota</taxon>
        <taxon>Desulfobulbia</taxon>
        <taxon>Desulfobulbales</taxon>
        <taxon>Desulfocapsaceae</taxon>
        <taxon>Desulfotalea</taxon>
    </lineage>
</organism>
<reference evidence="11 12" key="1">
    <citation type="submission" date="2021-02" db="EMBL/GenBank/DDBJ databases">
        <title>Activity-based single-cell genomes from oceanic crustal fluid captures similar information to metagenomic and metatranscriptomic surveys with orders of magnitude less sampling.</title>
        <authorList>
            <person name="D'Angelo T.S."/>
            <person name="Orcutt B.N."/>
        </authorList>
    </citation>
    <scope>NUCLEOTIDE SEQUENCE [LARGE SCALE GENOMIC DNA]</scope>
    <source>
        <strain evidence="11">AH-315-G02</strain>
    </source>
</reference>
<evidence type="ECO:0000256" key="2">
    <source>
        <dbReference type="ARBA" id="ARBA00007246"/>
    </source>
</evidence>
<dbReference type="Pfam" id="PF21687">
    <property type="entry name" value="T2SSK_1st"/>
    <property type="match status" value="1"/>
</dbReference>
<comment type="caution">
    <text evidence="11">The sequence shown here is derived from an EMBL/GenBank/DDBJ whole genome shotgun (WGS) entry which is preliminary data.</text>
</comment>
<keyword evidence="8" id="KW-1133">Transmembrane helix</keyword>
<comment type="subcellular location">
    <subcellularLocation>
        <location evidence="1">Cell inner membrane</location>
    </subcellularLocation>
</comment>
<dbReference type="Gene3D" id="1.10.40.60">
    <property type="entry name" value="EpsJ-like"/>
    <property type="match status" value="1"/>
</dbReference>
<evidence type="ECO:0000256" key="4">
    <source>
        <dbReference type="ARBA" id="ARBA00022475"/>
    </source>
</evidence>
<evidence type="ECO:0000256" key="7">
    <source>
        <dbReference type="ARBA" id="ARBA00022927"/>
    </source>
</evidence>
<gene>
    <name evidence="11" type="ORF">JYU06_04195</name>
</gene>
<name>A0ABS3AVC0_9BACT</name>
<keyword evidence="6" id="KW-0812">Transmembrane</keyword>
<dbReference type="InterPro" id="IPR049031">
    <property type="entry name" value="T2SSK_SAM-like_1st"/>
</dbReference>
<evidence type="ECO:0000259" key="10">
    <source>
        <dbReference type="Pfam" id="PF21687"/>
    </source>
</evidence>
<comment type="similarity">
    <text evidence="2">Belongs to the GSP K family.</text>
</comment>
<dbReference type="EMBL" id="JAFITO010000041">
    <property type="protein sequence ID" value="MBN4068704.1"/>
    <property type="molecule type" value="Genomic_DNA"/>
</dbReference>
<dbReference type="InterPro" id="IPR038072">
    <property type="entry name" value="GspK_central_sf"/>
</dbReference>
<evidence type="ECO:0000256" key="1">
    <source>
        <dbReference type="ARBA" id="ARBA00004533"/>
    </source>
</evidence>
<sequence length="315" mass="35813">MLNSEKGSALVIILVISTLLLASSFWAVSTYKEGVRTTEQFLDKMQARLGAESALQILKYYGATGQFGSSTLSRQLPEKLNFPNTIRLTGDEYTLSLQDMTVTVSLLDSSALLNCFYMDIKTLARLLYAFGMEDEQLSVYVNSYRDWIDKNDFHHVNGAESYYYKHELKAAFSPRNSKAMQSPWEMSLIKGMDDTRWKELRSFLMLSPKPGLNIQTMSPRMLSAHFGVDMSQALQLARYRRENGYLTNSTIEATIGRIFVDEYSGLNNFPSRIVRLRIEASAGDARERYLGWVTFIPDRQGPFRILSWTEGGGDE</sequence>
<keyword evidence="3" id="KW-0813">Transport</keyword>
<keyword evidence="5" id="KW-0997">Cell inner membrane</keyword>
<evidence type="ECO:0000256" key="5">
    <source>
        <dbReference type="ARBA" id="ARBA00022519"/>
    </source>
</evidence>
<evidence type="ECO:0000256" key="3">
    <source>
        <dbReference type="ARBA" id="ARBA00022448"/>
    </source>
</evidence>
<evidence type="ECO:0000256" key="6">
    <source>
        <dbReference type="ARBA" id="ARBA00022692"/>
    </source>
</evidence>
<dbReference type="Proteomes" id="UP000717534">
    <property type="component" value="Unassembled WGS sequence"/>
</dbReference>
<evidence type="ECO:0000256" key="9">
    <source>
        <dbReference type="ARBA" id="ARBA00023136"/>
    </source>
</evidence>
<dbReference type="PANTHER" id="PTHR38831">
    <property type="entry name" value="TYPE II SECRETION SYSTEM PROTEIN K"/>
    <property type="match status" value="1"/>
</dbReference>
<keyword evidence="7" id="KW-0653">Protein transport</keyword>
<keyword evidence="9" id="KW-0472">Membrane</keyword>
<feature type="domain" description="T2SS protein K first SAM-like" evidence="10">
    <location>
        <begin position="121"/>
        <end position="208"/>
    </location>
</feature>
<evidence type="ECO:0000256" key="8">
    <source>
        <dbReference type="ARBA" id="ARBA00022989"/>
    </source>
</evidence>